<keyword evidence="3" id="KW-1003">Cell membrane</keyword>
<accession>A0A8T4ILA4</accession>
<feature type="transmembrane region" description="Helical" evidence="8">
    <location>
        <begin position="632"/>
        <end position="657"/>
    </location>
</feature>
<keyword evidence="5 8" id="KW-1133">Transmembrane helix</keyword>
<feature type="transmembrane region" description="Helical" evidence="8">
    <location>
        <begin position="367"/>
        <end position="387"/>
    </location>
</feature>
<feature type="transmembrane region" description="Helical" evidence="8">
    <location>
        <begin position="202"/>
        <end position="223"/>
    </location>
</feature>
<evidence type="ECO:0000256" key="1">
    <source>
        <dbReference type="ARBA" id="ARBA00004651"/>
    </source>
</evidence>
<protein>
    <submittedName>
        <fullName evidence="10">MMPL family transporter</fullName>
    </submittedName>
</protein>
<evidence type="ECO:0000256" key="3">
    <source>
        <dbReference type="ARBA" id="ARBA00022475"/>
    </source>
</evidence>
<evidence type="ECO:0000256" key="6">
    <source>
        <dbReference type="ARBA" id="ARBA00023136"/>
    </source>
</evidence>
<keyword evidence="11" id="KW-1185">Reference proteome</keyword>
<evidence type="ECO:0000256" key="7">
    <source>
        <dbReference type="SAM" id="MobiDB-lite"/>
    </source>
</evidence>
<dbReference type="InterPro" id="IPR050545">
    <property type="entry name" value="Mycobact_MmpL"/>
</dbReference>
<feature type="transmembrane region" description="Helical" evidence="8">
    <location>
        <begin position="229"/>
        <end position="250"/>
    </location>
</feature>
<evidence type="ECO:0000313" key="10">
    <source>
        <dbReference type="EMBL" id="MBR7672200.1"/>
    </source>
</evidence>
<comment type="caution">
    <text evidence="10">The sequence shown here is derived from an EMBL/GenBank/DDBJ whole genome shotgun (WGS) entry which is preliminary data.</text>
</comment>
<evidence type="ECO:0000313" key="11">
    <source>
        <dbReference type="Proteomes" id="UP000675554"/>
    </source>
</evidence>
<feature type="transmembrane region" description="Helical" evidence="8">
    <location>
        <begin position="663"/>
        <end position="682"/>
    </location>
</feature>
<dbReference type="InterPro" id="IPR004869">
    <property type="entry name" value="MMPL_dom"/>
</dbReference>
<dbReference type="PROSITE" id="PS50156">
    <property type="entry name" value="SSD"/>
    <property type="match status" value="1"/>
</dbReference>
<evidence type="ECO:0000256" key="5">
    <source>
        <dbReference type="ARBA" id="ARBA00022989"/>
    </source>
</evidence>
<name>A0A8T4ILA4_9ACTN</name>
<evidence type="ECO:0000256" key="2">
    <source>
        <dbReference type="ARBA" id="ARBA00010157"/>
    </source>
</evidence>
<feature type="transmembrane region" description="Helical" evidence="8">
    <location>
        <begin position="522"/>
        <end position="541"/>
    </location>
</feature>
<dbReference type="PANTHER" id="PTHR33406:SF11">
    <property type="entry name" value="MEMBRANE PROTEIN SCO6666-RELATED"/>
    <property type="match status" value="1"/>
</dbReference>
<dbReference type="EMBL" id="JAGSMN010000079">
    <property type="protein sequence ID" value="MBR7672200.1"/>
    <property type="molecule type" value="Genomic_DNA"/>
</dbReference>
<dbReference type="AlphaFoldDB" id="A0A8T4ILA4"/>
<feature type="domain" description="SSD" evidence="9">
    <location>
        <begin position="178"/>
        <end position="327"/>
    </location>
</feature>
<dbReference type="InterPro" id="IPR000731">
    <property type="entry name" value="SSD"/>
</dbReference>
<evidence type="ECO:0000259" key="9">
    <source>
        <dbReference type="PROSITE" id="PS50156"/>
    </source>
</evidence>
<feature type="transmembrane region" description="Helical" evidence="8">
    <location>
        <begin position="306"/>
        <end position="333"/>
    </location>
</feature>
<feature type="transmembrane region" description="Helical" evidence="8">
    <location>
        <begin position="276"/>
        <end position="300"/>
    </location>
</feature>
<keyword evidence="4 8" id="KW-0812">Transmembrane</keyword>
<gene>
    <name evidence="10" type="ORF">KDA82_03955</name>
</gene>
<feature type="compositionally biased region" description="Basic and acidic residues" evidence="7">
    <location>
        <begin position="721"/>
        <end position="758"/>
    </location>
</feature>
<reference evidence="10" key="1">
    <citation type="submission" date="2021-04" db="EMBL/GenBank/DDBJ databases">
        <title>Sequencing of actinobacteria type strains.</title>
        <authorList>
            <person name="Nguyen G.-S."/>
            <person name="Wentzel A."/>
        </authorList>
    </citation>
    <scope>NUCLEOTIDE SEQUENCE</scope>
    <source>
        <strain evidence="10">DSM 42095</strain>
    </source>
</reference>
<feature type="transmembrane region" description="Helical" evidence="8">
    <location>
        <begin position="553"/>
        <end position="573"/>
    </location>
</feature>
<organism evidence="10 11">
    <name type="scientific">Streptomyces daliensis</name>
    <dbReference type="NCBI Taxonomy" id="299421"/>
    <lineage>
        <taxon>Bacteria</taxon>
        <taxon>Bacillati</taxon>
        <taxon>Actinomycetota</taxon>
        <taxon>Actinomycetes</taxon>
        <taxon>Kitasatosporales</taxon>
        <taxon>Streptomycetaceae</taxon>
        <taxon>Streptomyces</taxon>
    </lineage>
</organism>
<comment type="similarity">
    <text evidence="2">Belongs to the resistance-nodulation-cell division (RND) (TC 2.A.6) family. MmpL subfamily.</text>
</comment>
<feature type="region of interest" description="Disordered" evidence="7">
    <location>
        <begin position="712"/>
        <end position="775"/>
    </location>
</feature>
<evidence type="ECO:0000256" key="4">
    <source>
        <dbReference type="ARBA" id="ARBA00022692"/>
    </source>
</evidence>
<dbReference type="Pfam" id="PF03176">
    <property type="entry name" value="MMPL"/>
    <property type="match status" value="2"/>
</dbReference>
<sequence>MSVIARWCFRHRFIVIGGWLLLLAVLAGGVRAAGGSSFSEEYTLSGTESTKAVELLATQFKRTSGDTNTIVLHANSGKVTDPAVKADVKKMLARVAEVPEVGAVADPFSPKVAAQISPDAETAYATVTFTDQKQNLDTENIQQVVDLGSELRSDALQVEFGGAAIGELEKPSTSSSELIGILAAAIVMLFAFGSLVAMAIPLIAAVLALGSAIFSIDLLTQVMSVPSTAPIIAAFIGLGVGIDYALFIVARHRNGIRAGLSPEEATVAAMDTSGRAVIFAGGTVAVAMLGLLILGFSILSGIGLSAAIMVAFAIAVAVTLLPALFAVFGMRVLSRRQRARLKREGPSEAQVSSRWARWAEFVQKRPVPLTIMATVAMMVLVIPFFSLRLGSSDAGNNAGDTTTRQAYDLLADGFGPGHNGPLQLVAKVPSPQAATDFTRLGQEIESVPGVASVQTPPATPAATVQTMQVIPTASPQSKQTSDLIDTLRDRVIPAHEEDGLTVYVGGQTAVHKDFASELSGKMPLFVTIVVVLGCLLLMLAFRSVLIPLTAAVMNLLSAGAGFGIVVAVFQWGWGSSALGAGPAGPVESFLPPMMLAVLFGLSMDYEVFLVSRIHEEWLRTGDNNLAVRRGQAATGQIITAVAIIMICVFTAFVFIGMRIIAEFGLGVAVAILLDALVVRTILVPAAMQLFGKWNWYLPKAVGRFLPHVSVEGPADAPAGGERARAQEPAGDRAQEPADDHVSPPPADDRAQAPADDRASPPADGQSPVLTDKRGD</sequence>
<dbReference type="GO" id="GO:0005886">
    <property type="term" value="C:plasma membrane"/>
    <property type="evidence" value="ECO:0007669"/>
    <property type="project" value="UniProtKB-SubCell"/>
</dbReference>
<proteinExistence type="inferred from homology"/>
<dbReference type="PANTHER" id="PTHR33406">
    <property type="entry name" value="MEMBRANE PROTEIN MJ1562-RELATED"/>
    <property type="match status" value="1"/>
</dbReference>
<comment type="subcellular location">
    <subcellularLocation>
        <location evidence="1">Cell membrane</location>
        <topology evidence="1">Multi-pass membrane protein</topology>
    </subcellularLocation>
</comment>
<feature type="transmembrane region" description="Helical" evidence="8">
    <location>
        <begin position="593"/>
        <end position="611"/>
    </location>
</feature>
<dbReference type="SUPFAM" id="SSF82866">
    <property type="entry name" value="Multidrug efflux transporter AcrB transmembrane domain"/>
    <property type="match status" value="2"/>
</dbReference>
<keyword evidence="6 8" id="KW-0472">Membrane</keyword>
<feature type="transmembrane region" description="Helical" evidence="8">
    <location>
        <begin position="178"/>
        <end position="197"/>
    </location>
</feature>
<dbReference type="Proteomes" id="UP000675554">
    <property type="component" value="Unassembled WGS sequence"/>
</dbReference>
<dbReference type="Gene3D" id="1.20.1640.10">
    <property type="entry name" value="Multidrug efflux transporter AcrB transmembrane domain"/>
    <property type="match status" value="2"/>
</dbReference>
<evidence type="ECO:0000256" key="8">
    <source>
        <dbReference type="SAM" id="Phobius"/>
    </source>
</evidence>